<dbReference type="EMBL" id="KV746578">
    <property type="protein sequence ID" value="OCK72774.1"/>
    <property type="molecule type" value="Genomic_DNA"/>
</dbReference>
<dbReference type="Gene3D" id="1.25.40.20">
    <property type="entry name" value="Ankyrin repeat-containing domain"/>
    <property type="match status" value="2"/>
</dbReference>
<dbReference type="Proteomes" id="UP000250266">
    <property type="component" value="Unassembled WGS sequence"/>
</dbReference>
<dbReference type="InterPro" id="IPR056884">
    <property type="entry name" value="NPHP3-like_N"/>
</dbReference>
<keyword evidence="6" id="KW-1185">Reference proteome</keyword>
<reference evidence="5 6" key="1">
    <citation type="journal article" date="2016" name="Nat. Commun.">
        <title>Ectomycorrhizal ecology is imprinted in the genome of the dominant symbiotic fungus Cenococcum geophilum.</title>
        <authorList>
            <consortium name="DOE Joint Genome Institute"/>
            <person name="Peter M."/>
            <person name="Kohler A."/>
            <person name="Ohm R.A."/>
            <person name="Kuo A."/>
            <person name="Krutzmann J."/>
            <person name="Morin E."/>
            <person name="Arend M."/>
            <person name="Barry K.W."/>
            <person name="Binder M."/>
            <person name="Choi C."/>
            <person name="Clum A."/>
            <person name="Copeland A."/>
            <person name="Grisel N."/>
            <person name="Haridas S."/>
            <person name="Kipfer T."/>
            <person name="LaButti K."/>
            <person name="Lindquist E."/>
            <person name="Lipzen A."/>
            <person name="Maire R."/>
            <person name="Meier B."/>
            <person name="Mihaltcheva S."/>
            <person name="Molinier V."/>
            <person name="Murat C."/>
            <person name="Poggeler S."/>
            <person name="Quandt C.A."/>
            <person name="Sperisen C."/>
            <person name="Tritt A."/>
            <person name="Tisserant E."/>
            <person name="Crous P.W."/>
            <person name="Henrissat B."/>
            <person name="Nehls U."/>
            <person name="Egli S."/>
            <person name="Spatafora J.W."/>
            <person name="Grigoriev I.V."/>
            <person name="Martin F.M."/>
        </authorList>
    </citation>
    <scope>NUCLEOTIDE SEQUENCE [LARGE SCALE GENOMIC DNA]</scope>
    <source>
        <strain evidence="5 6">CBS 459.81</strain>
    </source>
</reference>
<proteinExistence type="predicted"/>
<dbReference type="Pfam" id="PF24883">
    <property type="entry name" value="NPHP3_N"/>
    <property type="match status" value="1"/>
</dbReference>
<dbReference type="PROSITE" id="PS50088">
    <property type="entry name" value="ANK_REPEAT"/>
    <property type="match status" value="2"/>
</dbReference>
<dbReference type="SUPFAM" id="SSF48403">
    <property type="entry name" value="Ankyrin repeat"/>
    <property type="match status" value="1"/>
</dbReference>
<name>A0A8E2DWA0_9PEZI</name>
<evidence type="ECO:0000313" key="6">
    <source>
        <dbReference type="Proteomes" id="UP000250266"/>
    </source>
</evidence>
<dbReference type="InterPro" id="IPR054471">
    <property type="entry name" value="GPIID_WHD"/>
</dbReference>
<dbReference type="InterPro" id="IPR027417">
    <property type="entry name" value="P-loop_NTPase"/>
</dbReference>
<dbReference type="InterPro" id="IPR036770">
    <property type="entry name" value="Ankyrin_rpt-contain_sf"/>
</dbReference>
<evidence type="ECO:0000259" key="3">
    <source>
        <dbReference type="Pfam" id="PF22939"/>
    </source>
</evidence>
<dbReference type="PROSITE" id="PS50297">
    <property type="entry name" value="ANK_REP_REGION"/>
    <property type="match status" value="2"/>
</dbReference>
<dbReference type="PANTHER" id="PTHR10039">
    <property type="entry name" value="AMELOGENIN"/>
    <property type="match status" value="1"/>
</dbReference>
<organism evidence="5 6">
    <name type="scientific">Lepidopterella palustris CBS 459.81</name>
    <dbReference type="NCBI Taxonomy" id="1314670"/>
    <lineage>
        <taxon>Eukaryota</taxon>
        <taxon>Fungi</taxon>
        <taxon>Dikarya</taxon>
        <taxon>Ascomycota</taxon>
        <taxon>Pezizomycotina</taxon>
        <taxon>Dothideomycetes</taxon>
        <taxon>Pleosporomycetidae</taxon>
        <taxon>Mytilinidiales</taxon>
        <taxon>Argynnaceae</taxon>
        <taxon>Lepidopterella</taxon>
    </lineage>
</organism>
<feature type="domain" description="GPI inositol-deacylase winged helix" evidence="3">
    <location>
        <begin position="453"/>
        <end position="532"/>
    </location>
</feature>
<dbReference type="InterPro" id="IPR002110">
    <property type="entry name" value="Ankyrin_rpt"/>
</dbReference>
<evidence type="ECO:0000259" key="4">
    <source>
        <dbReference type="Pfam" id="PF24883"/>
    </source>
</evidence>
<evidence type="ECO:0000313" key="5">
    <source>
        <dbReference type="EMBL" id="OCK72774.1"/>
    </source>
</evidence>
<sequence>MSFGFSIGDFLAVIQLANKIRKDFAGAPSEFNGALDVLRSLSFVLHDAYVAASERDLSPEEETGLRTVRDGCQNILSELERTLNKYTELESQQTGISRKVKRAWKRLSLEPEDIRNLRSRVNDNIAFLNAFTLQHTSHDTTRLVQYQENQEQKAILDWLTPFDYFPQQNDFIKQRQAGTGQWLLDSAEFKSWIEANKQTLFCPGIPGAGKTILTSIVVDDLSRRFQGNTSVIIAYIYCNFKRQIDQTLEDLLASLLKQMAQGRSSLPESIKLLYEQCKPKNARPSVDNISKVLQSVAAEYSRVFILVDALDECRVNDGCQAKLLSQISELQAKCGVNIFATSRFIPEIIERFAEDLILEIRANEQDVERYVKGHIDELPRFVRRDPNLQQEISSEIVKAINGMFLLAQLHLNSLKGKRAPTAIRDTLKKLPTGSEAYDRAYSDAMERIEGQLSDQEELAKEALSWITCAKRPLTTLELQHALAVKVGQEEFDEGNKPDIEDIISVCAGLVTVDEEGGIIRLVHYTTQEYFERTQKEWFPTAEFDITAICVTYLSFTVFESGFCHTDSSFEERLSQEVPKQITGLHLAAYFGITQSVAVIPQSTDVDSKDTFGRTPLSYAAEKGHEAIVKLLLDTGKVDIDSKDDSGRTPLSYAAENGYETIVKLLLNTGKADVNLKDKSSQTPLSYAAENGYKAIVKL</sequence>
<feature type="repeat" description="ANK" evidence="2">
    <location>
        <begin position="645"/>
        <end position="669"/>
    </location>
</feature>
<keyword evidence="1" id="KW-0677">Repeat</keyword>
<protein>
    <submittedName>
        <fullName evidence="5">Ankyrin</fullName>
    </submittedName>
</protein>
<dbReference type="AlphaFoldDB" id="A0A8E2DWA0"/>
<evidence type="ECO:0000256" key="2">
    <source>
        <dbReference type="PROSITE-ProRule" id="PRU00023"/>
    </source>
</evidence>
<gene>
    <name evidence="5" type="ORF">K432DRAFT_341092</name>
</gene>
<dbReference type="SUPFAM" id="SSF52540">
    <property type="entry name" value="P-loop containing nucleoside triphosphate hydrolases"/>
    <property type="match status" value="1"/>
</dbReference>
<evidence type="ECO:0000256" key="1">
    <source>
        <dbReference type="ARBA" id="ARBA00022737"/>
    </source>
</evidence>
<dbReference type="Pfam" id="PF22939">
    <property type="entry name" value="WHD_GPIID"/>
    <property type="match status" value="1"/>
</dbReference>
<dbReference type="Gene3D" id="3.40.50.300">
    <property type="entry name" value="P-loop containing nucleotide triphosphate hydrolases"/>
    <property type="match status" value="1"/>
</dbReference>
<dbReference type="PANTHER" id="PTHR10039:SF15">
    <property type="entry name" value="NACHT DOMAIN-CONTAINING PROTEIN"/>
    <property type="match status" value="1"/>
</dbReference>
<dbReference type="OrthoDB" id="195446at2759"/>
<keyword evidence="2" id="KW-0040">ANK repeat</keyword>
<feature type="non-terminal residue" evidence="5">
    <location>
        <position position="698"/>
    </location>
</feature>
<feature type="repeat" description="ANK" evidence="2">
    <location>
        <begin position="611"/>
        <end position="635"/>
    </location>
</feature>
<feature type="domain" description="Nephrocystin 3-like N-terminal" evidence="4">
    <location>
        <begin position="178"/>
        <end position="343"/>
    </location>
</feature>
<accession>A0A8E2DWA0</accession>
<dbReference type="SMART" id="SM00248">
    <property type="entry name" value="ANK"/>
    <property type="match status" value="2"/>
</dbReference>
<dbReference type="Pfam" id="PF12796">
    <property type="entry name" value="Ank_2"/>
    <property type="match status" value="1"/>
</dbReference>